<proteinExistence type="predicted"/>
<name>A0A0F9HJ58_9ZZZZ</name>
<dbReference type="AlphaFoldDB" id="A0A0F9HJ58"/>
<organism evidence="1">
    <name type="scientific">marine sediment metagenome</name>
    <dbReference type="NCBI Taxonomy" id="412755"/>
    <lineage>
        <taxon>unclassified sequences</taxon>
        <taxon>metagenomes</taxon>
        <taxon>ecological metagenomes</taxon>
    </lineage>
</organism>
<accession>A0A0F9HJ58</accession>
<evidence type="ECO:0000313" key="1">
    <source>
        <dbReference type="EMBL" id="KKM15162.1"/>
    </source>
</evidence>
<gene>
    <name evidence="1" type="ORF">LCGC14_1698870</name>
</gene>
<feature type="non-terminal residue" evidence="1">
    <location>
        <position position="211"/>
    </location>
</feature>
<comment type="caution">
    <text evidence="1">The sequence shown here is derived from an EMBL/GenBank/DDBJ whole genome shotgun (WGS) entry which is preliminary data.</text>
</comment>
<protein>
    <submittedName>
        <fullName evidence="1">Uncharacterized protein</fullName>
    </submittedName>
</protein>
<sequence>MRLRNPFRRQREVRRMALIPIKETSAKGNYISDVIKHKFFNYYNTDHRLAVCKIDAIAKRLTYVWAGVATTKTFKFYTSHEIDGVETMEDIRTKWVELNCKEILKKCIPPMIRDGFVLLEPRFKKDRIEYEVYGEYESSPQLWMRDSTNRILLYRIQYTPQPRGLGSSAVLLLSSMRGDDNLRAINKKKKPSQIIHIEYGEPNLGVGMPLI</sequence>
<dbReference type="EMBL" id="LAZR01014972">
    <property type="protein sequence ID" value="KKM15162.1"/>
    <property type="molecule type" value="Genomic_DNA"/>
</dbReference>
<reference evidence="1" key="1">
    <citation type="journal article" date="2015" name="Nature">
        <title>Complex archaea that bridge the gap between prokaryotes and eukaryotes.</title>
        <authorList>
            <person name="Spang A."/>
            <person name="Saw J.H."/>
            <person name="Jorgensen S.L."/>
            <person name="Zaremba-Niedzwiedzka K."/>
            <person name="Martijn J."/>
            <person name="Lind A.E."/>
            <person name="van Eijk R."/>
            <person name="Schleper C."/>
            <person name="Guy L."/>
            <person name="Ettema T.J."/>
        </authorList>
    </citation>
    <scope>NUCLEOTIDE SEQUENCE</scope>
</reference>